<dbReference type="EMBL" id="CAJNOJ010002181">
    <property type="protein sequence ID" value="CAF1558034.1"/>
    <property type="molecule type" value="Genomic_DNA"/>
</dbReference>
<keyword evidence="1" id="KW-0472">Membrane</keyword>
<name>A0A815XIY3_ADIRI</name>
<sequence>PNNKYAYVISTIDVIVVVHRLMSGVDTSPTPNQSYPLSAKNSSRPLADATLGEDSQVHDAFIQHLVVKQPHQQRGSRRSNTNYTPSVGSVIDRTPSSLLELKQQRLLAAADRKKRIIARIISIVGLLIILLCAAIVTLTLKMAPKIDELVRTKAGPYQFMHFGSRMTTPTVASSSTTASLTTTTTAAATISTIRQDNHTINGSVIEKSLFRTRRKPFL</sequence>
<accession>A0A815XIY3</accession>
<gene>
    <name evidence="2" type="ORF">EDS130_LOCUS46426</name>
</gene>
<keyword evidence="1" id="KW-1133">Transmembrane helix</keyword>
<reference evidence="2" key="1">
    <citation type="submission" date="2021-02" db="EMBL/GenBank/DDBJ databases">
        <authorList>
            <person name="Nowell W R."/>
        </authorList>
    </citation>
    <scope>NUCLEOTIDE SEQUENCE</scope>
</reference>
<proteinExistence type="predicted"/>
<dbReference type="AlphaFoldDB" id="A0A815XIY3"/>
<feature type="non-terminal residue" evidence="2">
    <location>
        <position position="1"/>
    </location>
</feature>
<protein>
    <submittedName>
        <fullName evidence="2">Uncharacterized protein</fullName>
    </submittedName>
</protein>
<evidence type="ECO:0000313" key="3">
    <source>
        <dbReference type="Proteomes" id="UP000663852"/>
    </source>
</evidence>
<organism evidence="2 3">
    <name type="scientific">Adineta ricciae</name>
    <name type="common">Rotifer</name>
    <dbReference type="NCBI Taxonomy" id="249248"/>
    <lineage>
        <taxon>Eukaryota</taxon>
        <taxon>Metazoa</taxon>
        <taxon>Spiralia</taxon>
        <taxon>Gnathifera</taxon>
        <taxon>Rotifera</taxon>
        <taxon>Eurotatoria</taxon>
        <taxon>Bdelloidea</taxon>
        <taxon>Adinetida</taxon>
        <taxon>Adinetidae</taxon>
        <taxon>Adineta</taxon>
    </lineage>
</organism>
<evidence type="ECO:0000313" key="2">
    <source>
        <dbReference type="EMBL" id="CAF1558034.1"/>
    </source>
</evidence>
<comment type="caution">
    <text evidence="2">The sequence shown here is derived from an EMBL/GenBank/DDBJ whole genome shotgun (WGS) entry which is preliminary data.</text>
</comment>
<feature type="transmembrane region" description="Helical" evidence="1">
    <location>
        <begin position="116"/>
        <end position="140"/>
    </location>
</feature>
<evidence type="ECO:0000256" key="1">
    <source>
        <dbReference type="SAM" id="Phobius"/>
    </source>
</evidence>
<keyword evidence="1" id="KW-0812">Transmembrane</keyword>
<dbReference type="Proteomes" id="UP000663852">
    <property type="component" value="Unassembled WGS sequence"/>
</dbReference>
<dbReference type="OrthoDB" id="10022679at2759"/>